<proteinExistence type="predicted"/>
<accession>A0AAV7MVG9</accession>
<organism evidence="1 2">
    <name type="scientific">Pleurodeles waltl</name>
    <name type="common">Iberian ribbed newt</name>
    <dbReference type="NCBI Taxonomy" id="8319"/>
    <lineage>
        <taxon>Eukaryota</taxon>
        <taxon>Metazoa</taxon>
        <taxon>Chordata</taxon>
        <taxon>Craniata</taxon>
        <taxon>Vertebrata</taxon>
        <taxon>Euteleostomi</taxon>
        <taxon>Amphibia</taxon>
        <taxon>Batrachia</taxon>
        <taxon>Caudata</taxon>
        <taxon>Salamandroidea</taxon>
        <taxon>Salamandridae</taxon>
        <taxon>Pleurodelinae</taxon>
        <taxon>Pleurodeles</taxon>
    </lineage>
</organism>
<evidence type="ECO:0000313" key="2">
    <source>
        <dbReference type="Proteomes" id="UP001066276"/>
    </source>
</evidence>
<comment type="caution">
    <text evidence="1">The sequence shown here is derived from an EMBL/GenBank/DDBJ whole genome shotgun (WGS) entry which is preliminary data.</text>
</comment>
<dbReference type="AlphaFoldDB" id="A0AAV7MVG9"/>
<gene>
    <name evidence="1" type="ORF">NDU88_003396</name>
</gene>
<dbReference type="Proteomes" id="UP001066276">
    <property type="component" value="Chromosome 9"/>
</dbReference>
<dbReference type="EMBL" id="JANPWB010000013">
    <property type="protein sequence ID" value="KAJ1105993.1"/>
    <property type="molecule type" value="Genomic_DNA"/>
</dbReference>
<keyword evidence="2" id="KW-1185">Reference proteome</keyword>
<reference evidence="1" key="1">
    <citation type="journal article" date="2022" name="bioRxiv">
        <title>Sequencing and chromosome-scale assembly of the giantPleurodeles waltlgenome.</title>
        <authorList>
            <person name="Brown T."/>
            <person name="Elewa A."/>
            <person name="Iarovenko S."/>
            <person name="Subramanian E."/>
            <person name="Araus A.J."/>
            <person name="Petzold A."/>
            <person name="Susuki M."/>
            <person name="Suzuki K.-i.T."/>
            <person name="Hayashi T."/>
            <person name="Toyoda A."/>
            <person name="Oliveira C."/>
            <person name="Osipova E."/>
            <person name="Leigh N.D."/>
            <person name="Simon A."/>
            <person name="Yun M.H."/>
        </authorList>
    </citation>
    <scope>NUCLEOTIDE SEQUENCE</scope>
    <source>
        <strain evidence="1">20211129_DDA</strain>
        <tissue evidence="1">Liver</tissue>
    </source>
</reference>
<sequence>MAQRHFRMVGREPVPGGLVEPIHSGLQRRDSAPGKAFTAETRCNLPGSFKRASSARIGGSMYWQGLRSCLKFFFSGR</sequence>
<evidence type="ECO:0000313" key="1">
    <source>
        <dbReference type="EMBL" id="KAJ1105993.1"/>
    </source>
</evidence>
<name>A0AAV7MVG9_PLEWA</name>
<protein>
    <submittedName>
        <fullName evidence="1">Uncharacterized protein</fullName>
    </submittedName>
</protein>